<dbReference type="Proteomes" id="UP000198984">
    <property type="component" value="Unassembled WGS sequence"/>
</dbReference>
<dbReference type="AlphaFoldDB" id="A0A1H7W6F0"/>
<dbReference type="OrthoDB" id="5450317at2"/>
<evidence type="ECO:0000313" key="4">
    <source>
        <dbReference type="Proteomes" id="UP000198984"/>
    </source>
</evidence>
<dbReference type="RefSeq" id="WP_089913563.1">
    <property type="nucleotide sequence ID" value="NZ_FOBB01000003.1"/>
</dbReference>
<feature type="domain" description="Amidohydrolase-related" evidence="2">
    <location>
        <begin position="3"/>
        <end position="275"/>
    </location>
</feature>
<dbReference type="InterPro" id="IPR052350">
    <property type="entry name" value="Metallo-dep_Lactonases"/>
</dbReference>
<dbReference type="Pfam" id="PF04909">
    <property type="entry name" value="Amidohydro_2"/>
    <property type="match status" value="1"/>
</dbReference>
<dbReference type="SUPFAM" id="SSF51556">
    <property type="entry name" value="Metallo-dependent hydrolases"/>
    <property type="match status" value="1"/>
</dbReference>
<dbReference type="InterPro" id="IPR032466">
    <property type="entry name" value="Metal_Hydrolase"/>
</dbReference>
<dbReference type="STRING" id="573321.SAMN04488505_103560"/>
<dbReference type="PANTHER" id="PTHR43569:SF2">
    <property type="entry name" value="AMIDOHYDROLASE-RELATED DOMAIN-CONTAINING PROTEIN"/>
    <property type="match status" value="1"/>
</dbReference>
<accession>A0A1H7W6F0</accession>
<dbReference type="EMBL" id="FOBB01000003">
    <property type="protein sequence ID" value="SEM16635.1"/>
    <property type="molecule type" value="Genomic_DNA"/>
</dbReference>
<evidence type="ECO:0000256" key="1">
    <source>
        <dbReference type="ARBA" id="ARBA00038310"/>
    </source>
</evidence>
<dbReference type="Gene3D" id="3.20.20.140">
    <property type="entry name" value="Metal-dependent hydrolases"/>
    <property type="match status" value="1"/>
</dbReference>
<gene>
    <name evidence="3" type="ORF">SAMN04488505_103560</name>
</gene>
<dbReference type="GO" id="GO:0016787">
    <property type="term" value="F:hydrolase activity"/>
    <property type="evidence" value="ECO:0007669"/>
    <property type="project" value="InterPro"/>
</dbReference>
<sequence>MIIDSHQHFWKYHPVKDAWITDDMKVIQDDFLPHNLLPVLQQNGVDACVAVQADQSEEETQFLLDLAAAHPFVKGVVGWVDLRAENLEERLQHYTQFKTLKGFRHIVQGEPDPAFLLKEGFCKGIRALQPYNFTYDILVYPIQLPAVEKFVQLFPQQKLVIDHMAKPYCKTGDIAVWEESMRTIAASSNVYCKISGLVTEADWQNWTADTFKPYLDVVLEAYGPQRLMYGSDWPVCLVAGQYAEVKGLVTDYISRLSKTEQAAIMGGNAAAFYDLV</sequence>
<reference evidence="3 4" key="1">
    <citation type="submission" date="2016-10" db="EMBL/GenBank/DDBJ databases">
        <authorList>
            <person name="de Groot N.N."/>
        </authorList>
    </citation>
    <scope>NUCLEOTIDE SEQUENCE [LARGE SCALE GENOMIC DNA]</scope>
    <source>
        <strain evidence="3 4">DSM 21039</strain>
    </source>
</reference>
<organism evidence="3 4">
    <name type="scientific">Chitinophaga rupis</name>
    <dbReference type="NCBI Taxonomy" id="573321"/>
    <lineage>
        <taxon>Bacteria</taxon>
        <taxon>Pseudomonadati</taxon>
        <taxon>Bacteroidota</taxon>
        <taxon>Chitinophagia</taxon>
        <taxon>Chitinophagales</taxon>
        <taxon>Chitinophagaceae</taxon>
        <taxon>Chitinophaga</taxon>
    </lineage>
</organism>
<dbReference type="InterPro" id="IPR006680">
    <property type="entry name" value="Amidohydro-rel"/>
</dbReference>
<proteinExistence type="inferred from homology"/>
<evidence type="ECO:0000313" key="3">
    <source>
        <dbReference type="EMBL" id="SEM16635.1"/>
    </source>
</evidence>
<evidence type="ECO:0000259" key="2">
    <source>
        <dbReference type="Pfam" id="PF04909"/>
    </source>
</evidence>
<comment type="similarity">
    <text evidence="1">Belongs to the metallo-dependent hydrolases superfamily.</text>
</comment>
<keyword evidence="4" id="KW-1185">Reference proteome</keyword>
<dbReference type="PANTHER" id="PTHR43569">
    <property type="entry name" value="AMIDOHYDROLASE"/>
    <property type="match status" value="1"/>
</dbReference>
<protein>
    <submittedName>
        <fullName evidence="3">L-fuconolactonase</fullName>
    </submittedName>
</protein>
<name>A0A1H7W6F0_9BACT</name>